<evidence type="ECO:0000256" key="6">
    <source>
        <dbReference type="ARBA" id="ARBA00023004"/>
    </source>
</evidence>
<dbReference type="GO" id="GO:0019825">
    <property type="term" value="F:oxygen binding"/>
    <property type="evidence" value="ECO:0007669"/>
    <property type="project" value="InterPro"/>
</dbReference>
<evidence type="ECO:0000256" key="9">
    <source>
        <dbReference type="RuleBase" id="RU000356"/>
    </source>
</evidence>
<dbReference type="PANTHER" id="PTHR46458">
    <property type="entry name" value="BLR2807 PROTEIN"/>
    <property type="match status" value="1"/>
</dbReference>
<proteinExistence type="inferred from homology"/>
<dbReference type="PRINTS" id="PR00188">
    <property type="entry name" value="PLANTGLOBIN"/>
</dbReference>
<dbReference type="Pfam" id="PF00042">
    <property type="entry name" value="Globin"/>
    <property type="match status" value="1"/>
</dbReference>
<dbReference type="SUPFAM" id="SSF46458">
    <property type="entry name" value="Globin-like"/>
    <property type="match status" value="1"/>
</dbReference>
<keyword evidence="11" id="KW-1185">Reference proteome</keyword>
<evidence type="ECO:0000256" key="5">
    <source>
        <dbReference type="ARBA" id="ARBA00022723"/>
    </source>
</evidence>
<evidence type="ECO:0000256" key="1">
    <source>
        <dbReference type="ARBA" id="ARBA00013895"/>
    </source>
</evidence>
<protein>
    <recommendedName>
        <fullName evidence="1">Globin</fullName>
    </recommendedName>
    <alternativeName>
        <fullName evidence="8">Myoglobin</fullName>
    </alternativeName>
</protein>
<organism evidence="11 13">
    <name type="scientific">Biomphalaria glabrata</name>
    <name type="common">Bloodfluke planorb</name>
    <name type="synonym">Freshwater snail</name>
    <dbReference type="NCBI Taxonomy" id="6526"/>
    <lineage>
        <taxon>Eukaryota</taxon>
        <taxon>Metazoa</taxon>
        <taxon>Spiralia</taxon>
        <taxon>Lophotrochozoa</taxon>
        <taxon>Mollusca</taxon>
        <taxon>Gastropoda</taxon>
        <taxon>Heterobranchia</taxon>
        <taxon>Euthyneura</taxon>
        <taxon>Panpulmonata</taxon>
        <taxon>Hygrophila</taxon>
        <taxon>Lymnaeoidea</taxon>
        <taxon>Planorbidae</taxon>
        <taxon>Biomphalaria</taxon>
    </lineage>
</organism>
<dbReference type="OrthoDB" id="436496at2759"/>
<dbReference type="InterPro" id="IPR009050">
    <property type="entry name" value="Globin-like_sf"/>
</dbReference>
<evidence type="ECO:0000313" key="13">
    <source>
        <dbReference type="RefSeq" id="XP_055879676.1"/>
    </source>
</evidence>
<evidence type="ECO:0000256" key="3">
    <source>
        <dbReference type="ARBA" id="ARBA00022617"/>
    </source>
</evidence>
<evidence type="ECO:0000256" key="2">
    <source>
        <dbReference type="ARBA" id="ARBA00022448"/>
    </source>
</evidence>
<dbReference type="PANTHER" id="PTHR46458:SF1">
    <property type="entry name" value="GEO09476P1"/>
    <property type="match status" value="1"/>
</dbReference>
<dbReference type="InterPro" id="IPR050532">
    <property type="entry name" value="Globin-like_OT"/>
</dbReference>
<keyword evidence="6" id="KW-0408">Iron</keyword>
<keyword evidence="4 9" id="KW-0561">Oxygen transport</keyword>
<dbReference type="Gene3D" id="1.10.490.10">
    <property type="entry name" value="Globins"/>
    <property type="match status" value="1"/>
</dbReference>
<feature type="domain" description="Globin" evidence="10">
    <location>
        <begin position="21"/>
        <end position="172"/>
    </location>
</feature>
<dbReference type="OMA" id="MNGAACE"/>
<evidence type="ECO:0000313" key="12">
    <source>
        <dbReference type="RefSeq" id="XP_055879675.1"/>
    </source>
</evidence>
<dbReference type="InterPro" id="IPR000971">
    <property type="entry name" value="Globin"/>
</dbReference>
<dbReference type="GO" id="GO:0005344">
    <property type="term" value="F:oxygen carrier activity"/>
    <property type="evidence" value="ECO:0007669"/>
    <property type="project" value="UniProtKB-KW"/>
</dbReference>
<evidence type="ECO:0000256" key="8">
    <source>
        <dbReference type="ARBA" id="ARBA00030087"/>
    </source>
</evidence>
<evidence type="ECO:0000256" key="4">
    <source>
        <dbReference type="ARBA" id="ARBA00022621"/>
    </source>
</evidence>
<gene>
    <name evidence="12 13 14" type="primary">LOC129925145</name>
</gene>
<accession>A0A9W2ZXA8</accession>
<evidence type="ECO:0000313" key="14">
    <source>
        <dbReference type="RefSeq" id="XP_055879677.1"/>
    </source>
</evidence>
<reference evidence="12 13" key="1">
    <citation type="submission" date="2025-04" db="UniProtKB">
        <authorList>
            <consortium name="RefSeq"/>
        </authorList>
    </citation>
    <scope>IDENTIFICATION</scope>
</reference>
<evidence type="ECO:0000259" key="10">
    <source>
        <dbReference type="PROSITE" id="PS01033"/>
    </source>
</evidence>
<dbReference type="RefSeq" id="XP_055879677.1">
    <property type="nucleotide sequence ID" value="XM_056023702.1"/>
</dbReference>
<keyword evidence="7" id="KW-0514">Muscle protein</keyword>
<evidence type="ECO:0000256" key="7">
    <source>
        <dbReference type="ARBA" id="ARBA00023179"/>
    </source>
</evidence>
<name>A0A9W2ZXA8_BIOGL</name>
<dbReference type="GO" id="GO:0020037">
    <property type="term" value="F:heme binding"/>
    <property type="evidence" value="ECO:0007669"/>
    <property type="project" value="InterPro"/>
</dbReference>
<dbReference type="RefSeq" id="XP_055879675.1">
    <property type="nucleotide sequence ID" value="XM_056023700.1"/>
</dbReference>
<dbReference type="CDD" id="cd01040">
    <property type="entry name" value="Mb-like"/>
    <property type="match status" value="1"/>
</dbReference>
<sequence>MGNAPVSCLTDSGELMHLNKYLTQRQLQLVHDTWDIMKQDLPTLGLTVFLHLFQNEPDLKRLFPKIVQMNEKNELEWDVDRDMLQRHAVTVMEGLGAAVESLDDSDFLNSVLISIGQTHIKRNVKPQMLRRLWPSLNEGFTKMLGEQYNKETMEAWRRLYNYIGFQMKKGMSDPDGKLLDDDATT</sequence>
<dbReference type="GO" id="GO:0046872">
    <property type="term" value="F:metal ion binding"/>
    <property type="evidence" value="ECO:0007669"/>
    <property type="project" value="UniProtKB-KW"/>
</dbReference>
<keyword evidence="5" id="KW-0479">Metal-binding</keyword>
<dbReference type="RefSeq" id="XP_055879676.1">
    <property type="nucleotide sequence ID" value="XM_056023701.1"/>
</dbReference>
<dbReference type="AlphaFoldDB" id="A0A9W2ZXA8"/>
<dbReference type="InterPro" id="IPR044399">
    <property type="entry name" value="Mb-like_M"/>
</dbReference>
<keyword evidence="2 9" id="KW-0813">Transport</keyword>
<dbReference type="Proteomes" id="UP001165740">
    <property type="component" value="Chromosome 3"/>
</dbReference>
<keyword evidence="3 9" id="KW-0349">Heme</keyword>
<comment type="similarity">
    <text evidence="9">Belongs to the globin family.</text>
</comment>
<evidence type="ECO:0000313" key="11">
    <source>
        <dbReference type="Proteomes" id="UP001165740"/>
    </source>
</evidence>
<dbReference type="InterPro" id="IPR012292">
    <property type="entry name" value="Globin/Proto"/>
</dbReference>
<dbReference type="GeneID" id="129925145"/>
<dbReference type="PROSITE" id="PS01033">
    <property type="entry name" value="GLOBIN"/>
    <property type="match status" value="1"/>
</dbReference>